<dbReference type="PROSITE" id="PS50943">
    <property type="entry name" value="HTH_CROC1"/>
    <property type="match status" value="1"/>
</dbReference>
<dbReference type="PANTHER" id="PTHR46558">
    <property type="entry name" value="TRACRIPTIONAL REGULATORY PROTEIN-RELATED-RELATED"/>
    <property type="match status" value="1"/>
</dbReference>
<accession>A0A0G0BKL7</accession>
<evidence type="ECO:0000313" key="4">
    <source>
        <dbReference type="Proteomes" id="UP000034581"/>
    </source>
</evidence>
<keyword evidence="1" id="KW-0238">DNA-binding</keyword>
<dbReference type="PANTHER" id="PTHR46558:SF11">
    <property type="entry name" value="HTH-TYPE TRANSCRIPTIONAL REGULATOR XRE"/>
    <property type="match status" value="1"/>
</dbReference>
<dbReference type="GO" id="GO:0003677">
    <property type="term" value="F:DNA binding"/>
    <property type="evidence" value="ECO:0007669"/>
    <property type="project" value="UniProtKB-KW"/>
</dbReference>
<dbReference type="SMART" id="SM00530">
    <property type="entry name" value="HTH_XRE"/>
    <property type="match status" value="1"/>
</dbReference>
<dbReference type="CDD" id="cd00093">
    <property type="entry name" value="HTH_XRE"/>
    <property type="match status" value="1"/>
</dbReference>
<dbReference type="SUPFAM" id="SSF47413">
    <property type="entry name" value="lambda repressor-like DNA-binding domains"/>
    <property type="match status" value="1"/>
</dbReference>
<gene>
    <name evidence="3" type="ORF">UR67_C0002G0108</name>
</gene>
<name>A0A0G0BKL7_UNCC3</name>
<reference evidence="3 4" key="1">
    <citation type="journal article" date="2015" name="Nature">
        <title>rRNA introns, odd ribosomes, and small enigmatic genomes across a large radiation of phyla.</title>
        <authorList>
            <person name="Brown C.T."/>
            <person name="Hug L.A."/>
            <person name="Thomas B.C."/>
            <person name="Sharon I."/>
            <person name="Castelle C.J."/>
            <person name="Singh A."/>
            <person name="Wilkins M.J."/>
            <person name="Williams K.H."/>
            <person name="Banfield J.F."/>
        </authorList>
    </citation>
    <scope>NUCLEOTIDE SEQUENCE [LARGE SCALE GENOMIC DNA]</scope>
</reference>
<dbReference type="InterPro" id="IPR010982">
    <property type="entry name" value="Lambda_DNA-bd_dom_sf"/>
</dbReference>
<protein>
    <submittedName>
        <fullName evidence="3">Bacteriophage CI repressor protein</fullName>
    </submittedName>
</protein>
<feature type="domain" description="HTH cro/C1-type" evidence="2">
    <location>
        <begin position="12"/>
        <end position="66"/>
    </location>
</feature>
<dbReference type="AlphaFoldDB" id="A0A0G0BKL7"/>
<proteinExistence type="predicted"/>
<sequence length="108" mass="12397">MSKTQSDIGLKIKEVRENLEWPQQKIADAVGLDAKSISSYERGRNNPPLYVIKKIAEMTNIPLSYFVDEPKKEILTVNERITKIETEITNIKNALVKRKTQRISAQKI</sequence>
<dbReference type="Proteomes" id="UP000034581">
    <property type="component" value="Unassembled WGS sequence"/>
</dbReference>
<dbReference type="STRING" id="1618350.UR67_C0002G0108"/>
<evidence type="ECO:0000259" key="2">
    <source>
        <dbReference type="PROSITE" id="PS50943"/>
    </source>
</evidence>
<comment type="caution">
    <text evidence="3">The sequence shown here is derived from an EMBL/GenBank/DDBJ whole genome shotgun (WGS) entry which is preliminary data.</text>
</comment>
<dbReference type="InterPro" id="IPR001387">
    <property type="entry name" value="Cro/C1-type_HTH"/>
</dbReference>
<dbReference type="Pfam" id="PF01381">
    <property type="entry name" value="HTH_3"/>
    <property type="match status" value="1"/>
</dbReference>
<dbReference type="Gene3D" id="1.10.260.40">
    <property type="entry name" value="lambda repressor-like DNA-binding domains"/>
    <property type="match status" value="1"/>
</dbReference>
<dbReference type="EMBL" id="LBQB01000002">
    <property type="protein sequence ID" value="KKP69988.1"/>
    <property type="molecule type" value="Genomic_DNA"/>
</dbReference>
<evidence type="ECO:0000313" key="3">
    <source>
        <dbReference type="EMBL" id="KKP69988.1"/>
    </source>
</evidence>
<organism evidence="3 4">
    <name type="scientific">candidate division CPR3 bacterium GW2011_GWF2_35_18</name>
    <dbReference type="NCBI Taxonomy" id="1618350"/>
    <lineage>
        <taxon>Bacteria</taxon>
        <taxon>Bacteria division CPR3</taxon>
    </lineage>
</organism>
<evidence type="ECO:0000256" key="1">
    <source>
        <dbReference type="ARBA" id="ARBA00023125"/>
    </source>
</evidence>